<feature type="region of interest" description="Disordered" evidence="1">
    <location>
        <begin position="1"/>
        <end position="38"/>
    </location>
</feature>
<evidence type="ECO:0000256" key="1">
    <source>
        <dbReference type="SAM" id="MobiDB-lite"/>
    </source>
</evidence>
<gene>
    <name evidence="2" type="ORF">Cvel_5058</name>
</gene>
<organism evidence="2">
    <name type="scientific">Chromera velia CCMP2878</name>
    <dbReference type="NCBI Taxonomy" id="1169474"/>
    <lineage>
        <taxon>Eukaryota</taxon>
        <taxon>Sar</taxon>
        <taxon>Alveolata</taxon>
        <taxon>Colpodellida</taxon>
        <taxon>Chromeraceae</taxon>
        <taxon>Chromera</taxon>
    </lineage>
</organism>
<sequence length="398" mass="43587">MMEVYYRGKGGREREKGWCKSGKTQRGSQSEQGGQQQEGQRSKLKACECCYGFHFENFDIDLWKRCFKAKKDFSLMKDFAAPPPAFSAASSAVTAERPPTLSDVQNSTEAVEGPFHRWGGKLPPHQINWAKSTCRKAGKPYREMFGWIKPPNLVNPDLMNEPCLEHYFIKRFFIWNPTEDSSVTRHSDFPQGMVPYPDCKGPLGKKGCGTRPPRYVTGDPEDFYIDEMRLQCQGTCRTEKGARKEFGALSHKVLSSLPEAALIHVPFIMLKGKQHDTLLAKESLRALGGGKSFTDKERVVIVDGDGEDVVTIETEPPIHDSHARDPGLEVFPPSVVVSPPSAAATGFGVGGQQDVFPPSAAATVFGVGGRQDVFLPSAAATGFGVGGRQDVFPPSTAG</sequence>
<evidence type="ECO:0000313" key="2">
    <source>
        <dbReference type="EMBL" id="CEM32759.1"/>
    </source>
</evidence>
<reference evidence="2" key="1">
    <citation type="submission" date="2014-11" db="EMBL/GenBank/DDBJ databases">
        <authorList>
            <person name="Otto D Thomas"/>
            <person name="Naeem Raeece"/>
        </authorList>
    </citation>
    <scope>NUCLEOTIDE SEQUENCE</scope>
</reference>
<dbReference type="AlphaFoldDB" id="A0A0G4GQN5"/>
<protein>
    <submittedName>
        <fullName evidence="2">Uncharacterized protein</fullName>
    </submittedName>
</protein>
<proteinExistence type="predicted"/>
<dbReference type="EMBL" id="CDMZ01001447">
    <property type="protein sequence ID" value="CEM32759.1"/>
    <property type="molecule type" value="Genomic_DNA"/>
</dbReference>
<accession>A0A0G4GQN5</accession>
<dbReference type="VEuPathDB" id="CryptoDB:Cvel_5058"/>
<feature type="compositionally biased region" description="Low complexity" evidence="1">
    <location>
        <begin position="25"/>
        <end position="38"/>
    </location>
</feature>
<name>A0A0G4GQN5_9ALVE</name>